<evidence type="ECO:0000256" key="2">
    <source>
        <dbReference type="ARBA" id="ARBA00006577"/>
    </source>
</evidence>
<dbReference type="RefSeq" id="WP_386825748.1">
    <property type="nucleotide sequence ID" value="NZ_JBHTIF010000004.1"/>
</dbReference>
<comment type="similarity">
    <text evidence="2 6">Belongs to the FKBP-type PPIase family.</text>
</comment>
<keyword evidence="7" id="KW-0732">Signal</keyword>
<dbReference type="EC" id="5.2.1.8" evidence="6"/>
<protein>
    <recommendedName>
        <fullName evidence="6">Peptidyl-prolyl cis-trans isomerase</fullName>
        <ecNumber evidence="6">5.2.1.8</ecNumber>
    </recommendedName>
</protein>
<feature type="domain" description="PPIase FKBP-type" evidence="8">
    <location>
        <begin position="228"/>
        <end position="314"/>
    </location>
</feature>
<evidence type="ECO:0000256" key="5">
    <source>
        <dbReference type="PROSITE-ProRule" id="PRU00277"/>
    </source>
</evidence>
<dbReference type="Proteomes" id="UP001597110">
    <property type="component" value="Unassembled WGS sequence"/>
</dbReference>
<dbReference type="Gene3D" id="3.10.50.40">
    <property type="match status" value="1"/>
</dbReference>
<keyword evidence="10" id="KW-1185">Reference proteome</keyword>
<evidence type="ECO:0000313" key="9">
    <source>
        <dbReference type="EMBL" id="MFD0727225.1"/>
    </source>
</evidence>
<feature type="signal peptide" evidence="7">
    <location>
        <begin position="1"/>
        <end position="25"/>
    </location>
</feature>
<evidence type="ECO:0000256" key="4">
    <source>
        <dbReference type="ARBA" id="ARBA00023235"/>
    </source>
</evidence>
<evidence type="ECO:0000256" key="1">
    <source>
        <dbReference type="ARBA" id="ARBA00000971"/>
    </source>
</evidence>
<dbReference type="PANTHER" id="PTHR43811">
    <property type="entry name" value="FKBP-TYPE PEPTIDYL-PROLYL CIS-TRANS ISOMERASE FKPA"/>
    <property type="match status" value="1"/>
</dbReference>
<dbReference type="Pfam" id="PF01346">
    <property type="entry name" value="FKBP_N"/>
    <property type="match status" value="2"/>
</dbReference>
<name>A0ABW2YFR2_9GAMM</name>
<evidence type="ECO:0000259" key="8">
    <source>
        <dbReference type="PROSITE" id="PS50059"/>
    </source>
</evidence>
<dbReference type="InterPro" id="IPR036944">
    <property type="entry name" value="PPIase_FKBP_N_sf"/>
</dbReference>
<keyword evidence="3 5" id="KW-0697">Rotamase</keyword>
<dbReference type="InterPro" id="IPR000774">
    <property type="entry name" value="PPIase_FKBP_N"/>
</dbReference>
<feature type="chain" id="PRO_5046911798" description="Peptidyl-prolyl cis-trans isomerase" evidence="7">
    <location>
        <begin position="26"/>
        <end position="314"/>
    </location>
</feature>
<dbReference type="SUPFAM" id="SSF54534">
    <property type="entry name" value="FKBP-like"/>
    <property type="match status" value="1"/>
</dbReference>
<reference evidence="10" key="1">
    <citation type="journal article" date="2019" name="Int. J. Syst. Evol. Microbiol.">
        <title>The Global Catalogue of Microorganisms (GCM) 10K type strain sequencing project: providing services to taxonomists for standard genome sequencing and annotation.</title>
        <authorList>
            <consortium name="The Broad Institute Genomics Platform"/>
            <consortium name="The Broad Institute Genome Sequencing Center for Infectious Disease"/>
            <person name="Wu L."/>
            <person name="Ma J."/>
        </authorList>
    </citation>
    <scope>NUCLEOTIDE SEQUENCE [LARGE SCALE GENOMIC DNA]</scope>
    <source>
        <strain evidence="10">CCUG 55585</strain>
    </source>
</reference>
<dbReference type="PROSITE" id="PS50059">
    <property type="entry name" value="FKBP_PPIASE"/>
    <property type="match status" value="1"/>
</dbReference>
<dbReference type="InterPro" id="IPR046357">
    <property type="entry name" value="PPIase_dom_sf"/>
</dbReference>
<evidence type="ECO:0000256" key="3">
    <source>
        <dbReference type="ARBA" id="ARBA00023110"/>
    </source>
</evidence>
<dbReference type="EMBL" id="JBHTIF010000004">
    <property type="protein sequence ID" value="MFD0727225.1"/>
    <property type="molecule type" value="Genomic_DNA"/>
</dbReference>
<accession>A0ABW2YFR2</accession>
<comment type="caution">
    <text evidence="9">The sequence shown here is derived from an EMBL/GenBank/DDBJ whole genome shotgun (WGS) entry which is preliminary data.</text>
</comment>
<gene>
    <name evidence="9" type="ORF">ACFQ0E_16645</name>
</gene>
<comment type="catalytic activity">
    <reaction evidence="1 5 6">
        <text>[protein]-peptidylproline (omega=180) = [protein]-peptidylproline (omega=0)</text>
        <dbReference type="Rhea" id="RHEA:16237"/>
        <dbReference type="Rhea" id="RHEA-COMP:10747"/>
        <dbReference type="Rhea" id="RHEA-COMP:10748"/>
        <dbReference type="ChEBI" id="CHEBI:83833"/>
        <dbReference type="ChEBI" id="CHEBI:83834"/>
        <dbReference type="EC" id="5.2.1.8"/>
    </reaction>
</comment>
<dbReference type="Pfam" id="PF00254">
    <property type="entry name" value="FKBP_C"/>
    <property type="match status" value="1"/>
</dbReference>
<proteinExistence type="inferred from homology"/>
<sequence>MSVRFRGLAAGMAIAAMLFAGMVQAEEKAVLTTERDKVSYMIGADVGGSISSVGPDLDVAAFERALRNAFDGGKPLLTDDEARSVGTALMQRIGERTGRPVPGQAPGAKAPAVAKDKVGYLVGTDVGRSLAPIKDEIDVPVLLQAMRTRIAAGKLLLTDDEMTAIRDSFSKRMQAREESRLSGLAQKNAEEGAAFLAKNKGQKGVIATASGLQYMVLRQGTGQRPRPSDRVRVNYHGTLLDGTVFDSSYDRGQPAEFGLSQVIAGWTEGVALMPVGAKYRFWIPASLAYGERGSPPTIGPGATLVFDVELLDVL</sequence>
<dbReference type="GO" id="GO:0016853">
    <property type="term" value="F:isomerase activity"/>
    <property type="evidence" value="ECO:0007669"/>
    <property type="project" value="UniProtKB-KW"/>
</dbReference>
<dbReference type="InterPro" id="IPR001179">
    <property type="entry name" value="PPIase_FKBP_dom"/>
</dbReference>
<evidence type="ECO:0000313" key="10">
    <source>
        <dbReference type="Proteomes" id="UP001597110"/>
    </source>
</evidence>
<evidence type="ECO:0000256" key="6">
    <source>
        <dbReference type="RuleBase" id="RU003915"/>
    </source>
</evidence>
<evidence type="ECO:0000256" key="7">
    <source>
        <dbReference type="SAM" id="SignalP"/>
    </source>
</evidence>
<keyword evidence="4 5" id="KW-0413">Isomerase</keyword>
<dbReference type="PANTHER" id="PTHR43811:SF57">
    <property type="entry name" value="FKBP-TYPE PEPTIDYL-PROLYL CIS-TRANS ISOMERASE FKPA-RELATED"/>
    <property type="match status" value="1"/>
</dbReference>
<dbReference type="Gene3D" id="1.10.287.460">
    <property type="entry name" value="Peptidyl-prolyl cis-trans isomerase, FKBP-type, N-terminal domain"/>
    <property type="match status" value="2"/>
</dbReference>
<organism evidence="9 10">
    <name type="scientific">Lysobacter brunescens</name>
    <dbReference type="NCBI Taxonomy" id="262323"/>
    <lineage>
        <taxon>Bacteria</taxon>
        <taxon>Pseudomonadati</taxon>
        <taxon>Pseudomonadota</taxon>
        <taxon>Gammaproteobacteria</taxon>
        <taxon>Lysobacterales</taxon>
        <taxon>Lysobacteraceae</taxon>
        <taxon>Lysobacter</taxon>
    </lineage>
</organism>